<reference evidence="5" key="1">
    <citation type="submission" date="2017-09" db="EMBL/GenBank/DDBJ databases">
        <title>Metaegenomics of thermophilic ammonia-oxidizing enrichment culture.</title>
        <authorList>
            <person name="Kato S."/>
            <person name="Suzuki K."/>
        </authorList>
    </citation>
    <scope>NUCLEOTIDE SEQUENCE [LARGE SCALE GENOMIC DNA]</scope>
</reference>
<feature type="transmembrane region" description="Helical" evidence="2">
    <location>
        <begin position="636"/>
        <end position="656"/>
    </location>
</feature>
<evidence type="ECO:0000256" key="1">
    <source>
        <dbReference type="SAM" id="MobiDB-lite"/>
    </source>
</evidence>
<dbReference type="Pfam" id="PF01841">
    <property type="entry name" value="Transglut_core"/>
    <property type="match status" value="1"/>
</dbReference>
<keyword evidence="2" id="KW-0812">Transmembrane</keyword>
<feature type="transmembrane region" description="Helical" evidence="2">
    <location>
        <begin position="55"/>
        <end position="72"/>
    </location>
</feature>
<dbReference type="Gene3D" id="3.10.620.30">
    <property type="match status" value="1"/>
</dbReference>
<feature type="transmembrane region" description="Helical" evidence="2">
    <location>
        <begin position="160"/>
        <end position="179"/>
    </location>
</feature>
<dbReference type="EMBL" id="BEHY01000006">
    <property type="protein sequence ID" value="GBD08267.1"/>
    <property type="molecule type" value="Genomic_DNA"/>
</dbReference>
<evidence type="ECO:0000313" key="4">
    <source>
        <dbReference type="EMBL" id="GBD08267.1"/>
    </source>
</evidence>
<keyword evidence="4" id="KW-0012">Acyltransferase</keyword>
<evidence type="ECO:0000256" key="2">
    <source>
        <dbReference type="SAM" id="Phobius"/>
    </source>
</evidence>
<dbReference type="InterPro" id="IPR021878">
    <property type="entry name" value="TgpA_N"/>
</dbReference>
<protein>
    <submittedName>
        <fullName evidence="4">Protein-glutamine gamma-glutamyltransferase</fullName>
        <ecNumber evidence="4">2.3.2.13</ecNumber>
    </submittedName>
</protein>
<feature type="transmembrane region" description="Helical" evidence="2">
    <location>
        <begin position="133"/>
        <end position="153"/>
    </location>
</feature>
<dbReference type="EC" id="2.3.2.13" evidence="4"/>
<organism evidence="4 5">
    <name type="scientific">Candidatus Thermoflexus japonica</name>
    <dbReference type="NCBI Taxonomy" id="2035417"/>
    <lineage>
        <taxon>Bacteria</taxon>
        <taxon>Bacillati</taxon>
        <taxon>Chloroflexota</taxon>
        <taxon>Thermoflexia</taxon>
        <taxon>Thermoflexales</taxon>
        <taxon>Thermoflexaceae</taxon>
        <taxon>Thermoflexus</taxon>
    </lineage>
</organism>
<keyword evidence="4" id="KW-0808">Transferase</keyword>
<dbReference type="PANTHER" id="PTHR42736:SF1">
    <property type="entry name" value="PROTEIN-GLUTAMINE GAMMA-GLUTAMYLTRANSFERASE"/>
    <property type="match status" value="1"/>
</dbReference>
<dbReference type="PANTHER" id="PTHR42736">
    <property type="entry name" value="PROTEIN-GLUTAMINE GAMMA-GLUTAMYLTRANSFERASE"/>
    <property type="match status" value="1"/>
</dbReference>
<comment type="caution">
    <text evidence="4">The sequence shown here is derived from an EMBL/GenBank/DDBJ whole genome shotgun (WGS) entry which is preliminary data.</text>
</comment>
<accession>A0A2H5Y4A8</accession>
<dbReference type="SMART" id="SM00460">
    <property type="entry name" value="TGc"/>
    <property type="match status" value="1"/>
</dbReference>
<dbReference type="Pfam" id="PF11992">
    <property type="entry name" value="TgpA_N"/>
    <property type="match status" value="1"/>
</dbReference>
<dbReference type="InterPro" id="IPR038765">
    <property type="entry name" value="Papain-like_cys_pep_sf"/>
</dbReference>
<gene>
    <name evidence="4" type="primary">tgpA</name>
    <name evidence="4" type="ORF">HRbin22_00500</name>
</gene>
<feature type="transmembrane region" description="Helical" evidence="2">
    <location>
        <begin position="79"/>
        <end position="97"/>
    </location>
</feature>
<name>A0A2H5Y4A8_9CHLR</name>
<keyword evidence="2" id="KW-0472">Membrane</keyword>
<feature type="transmembrane region" description="Helical" evidence="2">
    <location>
        <begin position="27"/>
        <end position="49"/>
    </location>
</feature>
<dbReference type="SUPFAM" id="SSF54001">
    <property type="entry name" value="Cysteine proteinases"/>
    <property type="match status" value="1"/>
</dbReference>
<evidence type="ECO:0000259" key="3">
    <source>
        <dbReference type="SMART" id="SM00460"/>
    </source>
</evidence>
<dbReference type="AlphaFoldDB" id="A0A2H5Y4A8"/>
<feature type="region of interest" description="Disordered" evidence="1">
    <location>
        <begin position="588"/>
        <end position="610"/>
    </location>
</feature>
<feature type="domain" description="Transglutaminase-like" evidence="3">
    <location>
        <begin position="502"/>
        <end position="572"/>
    </location>
</feature>
<feature type="transmembrane region" description="Helical" evidence="2">
    <location>
        <begin position="225"/>
        <end position="244"/>
    </location>
</feature>
<sequence length="787" mass="87603">MVGESQVRVSGAFPVAPTVSRGVVGTLWMLFLLLVINGSAAWTVTLAGWADGLEILPMVALGGLLIGWLLAVRRFSGPVALVLNLGYGTVWVGYLSARLIQVPTWSLKLQWLGYRLTVWAVEAMRGGRGSDPLPFVVLMAALVWLAASASAWYSFRTIRSWRALLPAGLITFVNAYYYLGPRPLTLFLIAYLLGALLWLVTVHYEEQSYRWRLERVWFVPDLGVDILRAGLMVAGLALALAWLLPAAGPSETVSRAWSEVSRPLRRSQETFNRLFSSLRSQRPAYGSPLSRTLSFGGPRRLSDTPVMDVKAQGPARYWRGVVYDVYTSSGWLSSGEEEQSRGPMTALTARPLWEDRAVVTQTFTVYLPGNTLIFAAQHPVAVSLPSIVQGRFTAQAHDLMMIRSPRPFGAQQTYEAISLVPVPDVESLRQAGTVYPEWVQRYLQLPPDLDPRIRRLAERITAGYDNPYDKAAALEAWLRRNIRYNENIPAPPPGRDGVVYVLFDIRQGYCDYYASAMAVMARALGIPARVVSGYAQGEWMPDGRYRVRQRDAHTWVEIYFPGFGWVEFEPTAAQPPILRPLRLRLPPIPTPTAPGSTDSTPGAPRPTPTRRSLLAEDFDIQPGEALPLPRAPRFPLGPITAGFLGGVGLLGLALWLRDRQRLRRLSPAARDYLWMNRVAWLLGIRFPASWTPMERAGYLGSQIPEVAGALERVAERYSAVRFGGRRARALPPPPGWVFHLLRKGLPWRLRQALAPYLEGIHRWAQGARSGFSFDFRPPGGDIGHKGP</sequence>
<dbReference type="InterPro" id="IPR052901">
    <property type="entry name" value="Bact_TGase-like"/>
</dbReference>
<dbReference type="Proteomes" id="UP000236642">
    <property type="component" value="Unassembled WGS sequence"/>
</dbReference>
<feature type="transmembrane region" description="Helical" evidence="2">
    <location>
        <begin position="185"/>
        <end position="204"/>
    </location>
</feature>
<keyword evidence="2" id="KW-1133">Transmembrane helix</keyword>
<dbReference type="InterPro" id="IPR002931">
    <property type="entry name" value="Transglutaminase-like"/>
</dbReference>
<dbReference type="GO" id="GO:0003810">
    <property type="term" value="F:protein-glutamine gamma-glutamyltransferase activity"/>
    <property type="evidence" value="ECO:0007669"/>
    <property type="project" value="UniProtKB-EC"/>
</dbReference>
<evidence type="ECO:0000313" key="5">
    <source>
        <dbReference type="Proteomes" id="UP000236642"/>
    </source>
</evidence>
<proteinExistence type="predicted"/>